<dbReference type="AlphaFoldDB" id="A0AAD7K7F4"/>
<protein>
    <submittedName>
        <fullName evidence="1">Uncharacterized protein</fullName>
    </submittedName>
</protein>
<organism evidence="1 2">
    <name type="scientific">Mycena metata</name>
    <dbReference type="NCBI Taxonomy" id="1033252"/>
    <lineage>
        <taxon>Eukaryota</taxon>
        <taxon>Fungi</taxon>
        <taxon>Dikarya</taxon>
        <taxon>Basidiomycota</taxon>
        <taxon>Agaricomycotina</taxon>
        <taxon>Agaricomycetes</taxon>
        <taxon>Agaricomycetidae</taxon>
        <taxon>Agaricales</taxon>
        <taxon>Marasmiineae</taxon>
        <taxon>Mycenaceae</taxon>
        <taxon>Mycena</taxon>
    </lineage>
</organism>
<reference evidence="1" key="1">
    <citation type="submission" date="2023-03" db="EMBL/GenBank/DDBJ databases">
        <title>Massive genome expansion in bonnet fungi (Mycena s.s.) driven by repeated elements and novel gene families across ecological guilds.</title>
        <authorList>
            <consortium name="Lawrence Berkeley National Laboratory"/>
            <person name="Harder C.B."/>
            <person name="Miyauchi S."/>
            <person name="Viragh M."/>
            <person name="Kuo A."/>
            <person name="Thoen E."/>
            <person name="Andreopoulos B."/>
            <person name="Lu D."/>
            <person name="Skrede I."/>
            <person name="Drula E."/>
            <person name="Henrissat B."/>
            <person name="Morin E."/>
            <person name="Kohler A."/>
            <person name="Barry K."/>
            <person name="LaButti K."/>
            <person name="Morin E."/>
            <person name="Salamov A."/>
            <person name="Lipzen A."/>
            <person name="Mereny Z."/>
            <person name="Hegedus B."/>
            <person name="Baldrian P."/>
            <person name="Stursova M."/>
            <person name="Weitz H."/>
            <person name="Taylor A."/>
            <person name="Grigoriev I.V."/>
            <person name="Nagy L.G."/>
            <person name="Martin F."/>
            <person name="Kauserud H."/>
        </authorList>
    </citation>
    <scope>NUCLEOTIDE SEQUENCE</scope>
    <source>
        <strain evidence="1">CBHHK182m</strain>
    </source>
</reference>
<name>A0AAD7K7F4_9AGAR</name>
<gene>
    <name evidence="1" type="ORF">B0H16DRAFT_1711031</name>
</gene>
<sequence>MGCFPNDFFAEADVTLRRVESEDLAEEAAQPLNIARRTVKDLRIRRPIVTADWERLLLYSHRVRTLYLVNYIGAASASTSAFYDVCLALPGSHIFPNLWHLQIDLTSAYQDSQPARIIPFLLAPGIQKLAISLAHSDRASHFLLAIPQWCPSVTCLEISNWDDGDIQSGSALVQNLAQIRELYAHKLNQQAMEYLRRLPTLRTWSIEDPTVEFLIDDQDDEAHSYSSLTSLKFGHPRIERVTEFLKIVRNCSLQRLNIGSVEGETATAARMTTVFSTLAAQCSHTSLRTIRHQTRSFSNPDPTFYALTGRIIRPLFCFKNMVSVSICQPCGLDITNNDVLHLAAAWPFLEFLLLAGFDHVPSWVTLHALSVLARFFHCPFLPMQPLSPPCGRRFPVTHWNTPTDVFCGKA</sequence>
<accession>A0AAD7K7F4</accession>
<dbReference type="EMBL" id="JARKIB010000005">
    <property type="protein sequence ID" value="KAJ7779779.1"/>
    <property type="molecule type" value="Genomic_DNA"/>
</dbReference>
<comment type="caution">
    <text evidence="1">The sequence shown here is derived from an EMBL/GenBank/DDBJ whole genome shotgun (WGS) entry which is preliminary data.</text>
</comment>
<proteinExistence type="predicted"/>
<dbReference type="Proteomes" id="UP001215598">
    <property type="component" value="Unassembled WGS sequence"/>
</dbReference>
<evidence type="ECO:0000313" key="2">
    <source>
        <dbReference type="Proteomes" id="UP001215598"/>
    </source>
</evidence>
<dbReference type="Gene3D" id="3.80.10.10">
    <property type="entry name" value="Ribonuclease Inhibitor"/>
    <property type="match status" value="1"/>
</dbReference>
<dbReference type="InterPro" id="IPR032675">
    <property type="entry name" value="LRR_dom_sf"/>
</dbReference>
<evidence type="ECO:0000313" key="1">
    <source>
        <dbReference type="EMBL" id="KAJ7779779.1"/>
    </source>
</evidence>
<keyword evidence="2" id="KW-1185">Reference proteome</keyword>